<name>A0A426ZT41_ENSVE</name>
<dbReference type="EMBL" id="AMZH03005169">
    <property type="protein sequence ID" value="RRT67081.1"/>
    <property type="molecule type" value="Genomic_DNA"/>
</dbReference>
<proteinExistence type="predicted"/>
<dbReference type="Gene3D" id="3.30.200.20">
    <property type="entry name" value="Phosphorylase Kinase, domain 1"/>
    <property type="match status" value="1"/>
</dbReference>
<evidence type="ECO:0000313" key="1">
    <source>
        <dbReference type="EMBL" id="RRT67081.1"/>
    </source>
</evidence>
<reference evidence="1 2" key="1">
    <citation type="journal article" date="2014" name="Agronomy (Basel)">
        <title>A Draft Genome Sequence for Ensete ventricosum, the Drought-Tolerant Tree Against Hunger.</title>
        <authorList>
            <person name="Harrison J."/>
            <person name="Moore K.A."/>
            <person name="Paszkiewicz K."/>
            <person name="Jones T."/>
            <person name="Grant M."/>
            <person name="Ambacheew D."/>
            <person name="Muzemil S."/>
            <person name="Studholme D.J."/>
        </authorList>
    </citation>
    <scope>NUCLEOTIDE SEQUENCE [LARGE SCALE GENOMIC DNA]</scope>
</reference>
<evidence type="ECO:0000313" key="2">
    <source>
        <dbReference type="Proteomes" id="UP000287651"/>
    </source>
</evidence>
<protein>
    <submittedName>
        <fullName evidence="1">Uncharacterized protein</fullName>
    </submittedName>
</protein>
<dbReference type="Gene3D" id="1.10.510.10">
    <property type="entry name" value="Transferase(Phosphotransferase) domain 1"/>
    <property type="match status" value="1"/>
</dbReference>
<dbReference type="Proteomes" id="UP000287651">
    <property type="component" value="Unassembled WGS sequence"/>
</dbReference>
<gene>
    <name evidence="1" type="ORF">B296_00031221</name>
</gene>
<sequence>MIKCRKTRERRIMLQQGGTELLSYVDHSLALTDPYFKGLAKVEREPSRKPIRKMEFEFEQLRLTKEEIQELIFREILEYHPKLLSDYLNGMERAKFLYPRFDLHNTFSSRI</sequence>
<accession>A0A426ZT41</accession>
<organism evidence="1 2">
    <name type="scientific">Ensete ventricosum</name>
    <name type="common">Abyssinian banana</name>
    <name type="synonym">Musa ensete</name>
    <dbReference type="NCBI Taxonomy" id="4639"/>
    <lineage>
        <taxon>Eukaryota</taxon>
        <taxon>Viridiplantae</taxon>
        <taxon>Streptophyta</taxon>
        <taxon>Embryophyta</taxon>
        <taxon>Tracheophyta</taxon>
        <taxon>Spermatophyta</taxon>
        <taxon>Magnoliopsida</taxon>
        <taxon>Liliopsida</taxon>
        <taxon>Zingiberales</taxon>
        <taxon>Musaceae</taxon>
        <taxon>Ensete</taxon>
    </lineage>
</organism>
<dbReference type="AlphaFoldDB" id="A0A426ZT41"/>
<comment type="caution">
    <text evidence="1">The sequence shown here is derived from an EMBL/GenBank/DDBJ whole genome shotgun (WGS) entry which is preliminary data.</text>
</comment>